<evidence type="ECO:0000256" key="1">
    <source>
        <dbReference type="ARBA" id="ARBA00010243"/>
    </source>
</evidence>
<comment type="similarity">
    <text evidence="1 7">Belongs to the UPF0758 family.</text>
</comment>
<keyword evidence="10" id="KW-1185">Reference proteome</keyword>
<dbReference type="RefSeq" id="WP_092478361.1">
    <property type="nucleotide sequence ID" value="NZ_FOHN01000018.1"/>
</dbReference>
<dbReference type="CDD" id="cd08071">
    <property type="entry name" value="MPN_DUF2466"/>
    <property type="match status" value="1"/>
</dbReference>
<dbReference type="GO" id="GO:0008237">
    <property type="term" value="F:metallopeptidase activity"/>
    <property type="evidence" value="ECO:0007669"/>
    <property type="project" value="UniProtKB-KW"/>
</dbReference>
<dbReference type="NCBIfam" id="TIGR00608">
    <property type="entry name" value="radc"/>
    <property type="match status" value="1"/>
</dbReference>
<evidence type="ECO:0000313" key="9">
    <source>
        <dbReference type="EMBL" id="SET39424.1"/>
    </source>
</evidence>
<dbReference type="InterPro" id="IPR025657">
    <property type="entry name" value="RadC_JAB"/>
</dbReference>
<protein>
    <submittedName>
        <fullName evidence="9">DNA repair protein RadC</fullName>
    </submittedName>
</protein>
<dbReference type="PANTHER" id="PTHR30471:SF3">
    <property type="entry name" value="UPF0758 PROTEIN YEES-RELATED"/>
    <property type="match status" value="1"/>
</dbReference>
<dbReference type="Pfam" id="PF20582">
    <property type="entry name" value="UPF0758_N"/>
    <property type="match status" value="1"/>
</dbReference>
<dbReference type="PANTHER" id="PTHR30471">
    <property type="entry name" value="DNA REPAIR PROTEIN RADC"/>
    <property type="match status" value="1"/>
</dbReference>
<dbReference type="InterPro" id="IPR001405">
    <property type="entry name" value="UPF0758"/>
</dbReference>
<evidence type="ECO:0000259" key="8">
    <source>
        <dbReference type="PROSITE" id="PS50249"/>
    </source>
</evidence>
<accession>A0A1I0E3C0</accession>
<dbReference type="Proteomes" id="UP000199800">
    <property type="component" value="Unassembled WGS sequence"/>
</dbReference>
<dbReference type="InterPro" id="IPR020891">
    <property type="entry name" value="UPF0758_CS"/>
</dbReference>
<name>A0A1I0E3C0_9FIRM</name>
<dbReference type="InterPro" id="IPR037518">
    <property type="entry name" value="MPN"/>
</dbReference>
<dbReference type="EMBL" id="FOHN01000018">
    <property type="protein sequence ID" value="SET39424.1"/>
    <property type="molecule type" value="Genomic_DNA"/>
</dbReference>
<dbReference type="Pfam" id="PF04002">
    <property type="entry name" value="RadC"/>
    <property type="match status" value="1"/>
</dbReference>
<evidence type="ECO:0000313" key="10">
    <source>
        <dbReference type="Proteomes" id="UP000199800"/>
    </source>
</evidence>
<dbReference type="GO" id="GO:0006508">
    <property type="term" value="P:proteolysis"/>
    <property type="evidence" value="ECO:0007669"/>
    <property type="project" value="UniProtKB-KW"/>
</dbReference>
<evidence type="ECO:0000256" key="3">
    <source>
        <dbReference type="ARBA" id="ARBA00022723"/>
    </source>
</evidence>
<keyword evidence="5" id="KW-0862">Zinc</keyword>
<keyword evidence="4" id="KW-0378">Hydrolase</keyword>
<organism evidence="9 10">
    <name type="scientific">[Clostridium] polysaccharolyticum</name>
    <dbReference type="NCBI Taxonomy" id="29364"/>
    <lineage>
        <taxon>Bacteria</taxon>
        <taxon>Bacillati</taxon>
        <taxon>Bacillota</taxon>
        <taxon>Clostridia</taxon>
        <taxon>Lachnospirales</taxon>
        <taxon>Lachnospiraceae</taxon>
    </lineage>
</organism>
<evidence type="ECO:0000256" key="7">
    <source>
        <dbReference type="RuleBase" id="RU003797"/>
    </source>
</evidence>
<dbReference type="Gene3D" id="3.40.140.10">
    <property type="entry name" value="Cytidine Deaminase, domain 2"/>
    <property type="match status" value="1"/>
</dbReference>
<evidence type="ECO:0000256" key="4">
    <source>
        <dbReference type="ARBA" id="ARBA00022801"/>
    </source>
</evidence>
<dbReference type="GO" id="GO:0046872">
    <property type="term" value="F:metal ion binding"/>
    <property type="evidence" value="ECO:0007669"/>
    <property type="project" value="UniProtKB-KW"/>
</dbReference>
<gene>
    <name evidence="9" type="ORF">SAMN04487772_11827</name>
</gene>
<reference evidence="9 10" key="1">
    <citation type="submission" date="2016-10" db="EMBL/GenBank/DDBJ databases">
        <authorList>
            <person name="de Groot N.N."/>
        </authorList>
    </citation>
    <scope>NUCLEOTIDE SEQUENCE [LARGE SCALE GENOMIC DNA]</scope>
    <source>
        <strain evidence="9 10">DSM 1801</strain>
    </source>
</reference>
<dbReference type="PROSITE" id="PS01302">
    <property type="entry name" value="UPF0758"/>
    <property type="match status" value="1"/>
</dbReference>
<keyword evidence="3" id="KW-0479">Metal-binding</keyword>
<dbReference type="OrthoDB" id="9804482at2"/>
<dbReference type="InterPro" id="IPR046778">
    <property type="entry name" value="UPF0758_N"/>
</dbReference>
<dbReference type="AlphaFoldDB" id="A0A1I0E3C0"/>
<dbReference type="PROSITE" id="PS50249">
    <property type="entry name" value="MPN"/>
    <property type="match status" value="1"/>
</dbReference>
<dbReference type="STRING" id="29364.SAMN04487772_11827"/>
<proteinExistence type="inferred from homology"/>
<evidence type="ECO:0000256" key="6">
    <source>
        <dbReference type="ARBA" id="ARBA00023049"/>
    </source>
</evidence>
<evidence type="ECO:0000256" key="5">
    <source>
        <dbReference type="ARBA" id="ARBA00022833"/>
    </source>
</evidence>
<dbReference type="NCBIfam" id="NF000642">
    <property type="entry name" value="PRK00024.1"/>
    <property type="match status" value="1"/>
</dbReference>
<keyword evidence="2" id="KW-0645">Protease</keyword>
<feature type="domain" description="MPN" evidence="8">
    <location>
        <begin position="108"/>
        <end position="230"/>
    </location>
</feature>
<evidence type="ECO:0000256" key="2">
    <source>
        <dbReference type="ARBA" id="ARBA00022670"/>
    </source>
</evidence>
<sequence length="230" mass="26038">MQNEHRKIKDLPLAERPYEKFQQSGPAALTDAELLSVIIRVGTKELHVVELMKEVLASAGGSLFELNRLSAKDLMKIQGIGPVKAAQLKCIIELAIRFSKQERKNQVRFLQPKSVAGYYMQEFRVKAREELLLIMLDTKGKLLQDSIISSGTINYSILDPREVFVTAFQYHAVQIILLHNHPSGDPTPSKEDIFATQKIKQAGEIVGIELIDHIIIGDNRYISMREKNLF</sequence>
<keyword evidence="6" id="KW-0482">Metalloprotease</keyword>